<gene>
    <name evidence="3" type="ORF">IPN02_13745</name>
</gene>
<feature type="domain" description="DUF3097" evidence="2">
    <location>
        <begin position="120"/>
        <end position="277"/>
    </location>
</feature>
<name>A0A936NDB1_9ACTN</name>
<protein>
    <submittedName>
        <fullName evidence="3">DUF3097 family protein</fullName>
    </submittedName>
</protein>
<dbReference type="Proteomes" id="UP000727993">
    <property type="component" value="Unassembled WGS sequence"/>
</dbReference>
<dbReference type="EMBL" id="JADJZA010000007">
    <property type="protein sequence ID" value="MBK9297865.1"/>
    <property type="molecule type" value="Genomic_DNA"/>
</dbReference>
<evidence type="ECO:0000259" key="2">
    <source>
        <dbReference type="Pfam" id="PF11296"/>
    </source>
</evidence>
<sequence>MARFSRPASNPVPGDILDLRNDPIAAGPPERRVSDAETVVHRATGARGTVDKWHRDWVVLRLLDGTTRRVTNLAGGFAVAGETITLIGVDRVPSSGLSLGRTASGSIAAPQGPAKVARASRLWVEGDHDARLIERVWGDDLRDAAIVVEPQGGIDDLDAAVARFAPGPQARLAVLVDHLIPGTKEWHLTESQRSAASKWVTVVGHPFVDVWACVRPQVVGIAAWPDVPKGEDWKTGTCRRLGWGTPQEGWRRILASVNGFSDLDPSLVGAVEAALDALVGGGEEPT</sequence>
<evidence type="ECO:0000256" key="1">
    <source>
        <dbReference type="SAM" id="MobiDB-lite"/>
    </source>
</evidence>
<reference evidence="3 4" key="1">
    <citation type="submission" date="2020-10" db="EMBL/GenBank/DDBJ databases">
        <title>Connecting structure to function with the recovery of over 1000 high-quality activated sludge metagenome-assembled genomes encoding full-length rRNA genes using long-read sequencing.</title>
        <authorList>
            <person name="Singleton C.M."/>
            <person name="Petriglieri F."/>
            <person name="Kristensen J.M."/>
            <person name="Kirkegaard R.H."/>
            <person name="Michaelsen T.Y."/>
            <person name="Andersen M.H."/>
            <person name="Karst S.M."/>
            <person name="Dueholm M.S."/>
            <person name="Nielsen P.H."/>
            <person name="Albertsen M."/>
        </authorList>
    </citation>
    <scope>NUCLEOTIDE SEQUENCE [LARGE SCALE GENOMIC DNA]</scope>
    <source>
        <strain evidence="3">Lyne_18-Q3-R50-59_MAXAC.006</strain>
    </source>
</reference>
<organism evidence="3 4">
    <name type="scientific">Candidatus Neomicrothrix subdominans</name>
    <dbReference type="NCBI Taxonomy" id="2954438"/>
    <lineage>
        <taxon>Bacteria</taxon>
        <taxon>Bacillati</taxon>
        <taxon>Actinomycetota</taxon>
        <taxon>Acidimicrobiia</taxon>
        <taxon>Acidimicrobiales</taxon>
        <taxon>Microthrixaceae</taxon>
        <taxon>Candidatus Neomicrothrix</taxon>
    </lineage>
</organism>
<evidence type="ECO:0000313" key="4">
    <source>
        <dbReference type="Proteomes" id="UP000727993"/>
    </source>
</evidence>
<dbReference type="AlphaFoldDB" id="A0A936NDB1"/>
<accession>A0A936NDB1</accession>
<comment type="caution">
    <text evidence="3">The sequence shown here is derived from an EMBL/GenBank/DDBJ whole genome shotgun (WGS) entry which is preliminary data.</text>
</comment>
<evidence type="ECO:0000313" key="3">
    <source>
        <dbReference type="EMBL" id="MBK9297865.1"/>
    </source>
</evidence>
<feature type="region of interest" description="Disordered" evidence="1">
    <location>
        <begin position="1"/>
        <end position="35"/>
    </location>
</feature>
<dbReference type="InterPro" id="IPR021447">
    <property type="entry name" value="DUF3097_C"/>
</dbReference>
<dbReference type="Pfam" id="PF11296">
    <property type="entry name" value="DUF3097_C"/>
    <property type="match status" value="1"/>
</dbReference>
<proteinExistence type="predicted"/>